<evidence type="ECO:0000256" key="1">
    <source>
        <dbReference type="ARBA" id="ARBA00023054"/>
    </source>
</evidence>
<dbReference type="AlphaFoldDB" id="A0A4E0RLT9"/>
<feature type="coiled-coil region" evidence="2">
    <location>
        <begin position="151"/>
        <end position="178"/>
    </location>
</feature>
<reference evidence="3" key="1">
    <citation type="submission" date="2019-03" db="EMBL/GenBank/DDBJ databases">
        <title>Improved annotation for the trematode Fasciola hepatica.</title>
        <authorList>
            <person name="Choi Y.-J."/>
            <person name="Martin J."/>
            <person name="Mitreva M."/>
        </authorList>
    </citation>
    <scope>NUCLEOTIDE SEQUENCE [LARGE SCALE GENOMIC DNA]</scope>
</reference>
<keyword evidence="1 2" id="KW-0175">Coiled coil</keyword>
<evidence type="ECO:0000256" key="2">
    <source>
        <dbReference type="SAM" id="Coils"/>
    </source>
</evidence>
<evidence type="ECO:0000313" key="3">
    <source>
        <dbReference type="EMBL" id="THD28423.1"/>
    </source>
</evidence>
<evidence type="ECO:0000313" key="4">
    <source>
        <dbReference type="Proteomes" id="UP000230066"/>
    </source>
</evidence>
<dbReference type="Proteomes" id="UP000230066">
    <property type="component" value="Unassembled WGS sequence"/>
</dbReference>
<dbReference type="EMBL" id="JXXN02000156">
    <property type="protein sequence ID" value="THD28423.1"/>
    <property type="molecule type" value="Genomic_DNA"/>
</dbReference>
<dbReference type="InterPro" id="IPR043450">
    <property type="entry name" value="CCDC89-like"/>
</dbReference>
<organism evidence="3 4">
    <name type="scientific">Fasciola hepatica</name>
    <name type="common">Liver fluke</name>
    <dbReference type="NCBI Taxonomy" id="6192"/>
    <lineage>
        <taxon>Eukaryota</taxon>
        <taxon>Metazoa</taxon>
        <taxon>Spiralia</taxon>
        <taxon>Lophotrochozoa</taxon>
        <taxon>Platyhelminthes</taxon>
        <taxon>Trematoda</taxon>
        <taxon>Digenea</taxon>
        <taxon>Plagiorchiida</taxon>
        <taxon>Echinostomata</taxon>
        <taxon>Echinostomatoidea</taxon>
        <taxon>Fasciolidae</taxon>
        <taxon>Fasciola</taxon>
    </lineage>
</organism>
<dbReference type="PANTHER" id="PTHR34768">
    <property type="entry name" value="COILED-COIL DOMAIN-CONTAINING PROTEIN 89"/>
    <property type="match status" value="1"/>
</dbReference>
<feature type="coiled-coil region" evidence="2">
    <location>
        <begin position="49"/>
        <end position="90"/>
    </location>
</feature>
<protein>
    <submittedName>
        <fullName evidence="3">Uncharacterized protein</fullName>
    </submittedName>
</protein>
<proteinExistence type="predicted"/>
<dbReference type="PANTHER" id="PTHR34768:SF2">
    <property type="entry name" value="COILED-COIL DOMAIN CONTAINING 89"/>
    <property type="match status" value="1"/>
</dbReference>
<gene>
    <name evidence="3" type="ORF">D915_000715</name>
</gene>
<comment type="caution">
    <text evidence="3">The sequence shown here is derived from an EMBL/GenBank/DDBJ whole genome shotgun (WGS) entry which is preliminary data.</text>
</comment>
<keyword evidence="4" id="KW-1185">Reference proteome</keyword>
<sequence length="324" mass="38031">MTVENQEMLIKEDTEFNTSDLESVKSRLNEQSELIMLLKEHADHEMQVAREYEFKLIQEEDRNAELQEEMEELRERLSHSQQLVSALSESVDKINLELIMCKRNSHSKVGCSDVGVNCDRVTEKRSTDNESQTMEQWAEFEDTQRTYSKQLQKASQTIKSQQQKISKLQEELSAANGSMKSKLSDLSEKVDFLNSMCKQKDDECSVLLLQVDQLRSDQESRMKELRDLQESSTTKIQELQAQLEKAEVMKKLCQEETNNLKQLRKKEAEHFNADKQIQRMKMDLENAAKRYDELVADFHAYKTHAQQLLETEKKINRRLRQTFH</sequence>
<accession>A0A4E0RLT9</accession>
<feature type="coiled-coil region" evidence="2">
    <location>
        <begin position="222"/>
        <end position="297"/>
    </location>
</feature>
<name>A0A4E0RLT9_FASHE</name>